<dbReference type="Pfam" id="PF00403">
    <property type="entry name" value="HMA"/>
    <property type="match status" value="1"/>
</dbReference>
<protein>
    <submittedName>
        <fullName evidence="3">Heavy-metal-associated domain-containing protein</fullName>
    </submittedName>
</protein>
<proteinExistence type="predicted"/>
<accession>A0A3A9ZSI0</accession>
<dbReference type="AlphaFoldDB" id="A0A3A9ZSI0"/>
<reference evidence="3 4" key="1">
    <citation type="journal article" date="2004" name="Syst. Appl. Microbiol.">
        <title>Cryptoendolithic actinomycetes from antarctic sandstone rock samples: Micromonospora endolithica sp. nov. and two isolates related to Micromonospora coerulea Jensen 1932.</title>
        <authorList>
            <person name="Hirsch P."/>
            <person name="Mevs U."/>
            <person name="Kroppenstedt R.M."/>
            <person name="Schumann P."/>
            <person name="Stackebrandt E."/>
        </authorList>
    </citation>
    <scope>NUCLEOTIDE SEQUENCE [LARGE SCALE GENOMIC DNA]</scope>
    <source>
        <strain evidence="3 4">JCM 12677</strain>
    </source>
</reference>
<dbReference type="Proteomes" id="UP000281726">
    <property type="component" value="Unassembled WGS sequence"/>
</dbReference>
<keyword evidence="1" id="KW-0479">Metal-binding</keyword>
<comment type="caution">
    <text evidence="3">The sequence shown here is derived from an EMBL/GenBank/DDBJ whole genome shotgun (WGS) entry which is preliminary data.</text>
</comment>
<keyword evidence="4" id="KW-1185">Reference proteome</keyword>
<dbReference type="InterPro" id="IPR017969">
    <property type="entry name" value="Heavy-metal-associated_CS"/>
</dbReference>
<dbReference type="PROSITE" id="PS50846">
    <property type="entry name" value="HMA_2"/>
    <property type="match status" value="1"/>
</dbReference>
<dbReference type="OrthoDB" id="9813965at2"/>
<name>A0A3A9ZSI0_9ACTN</name>
<dbReference type="Gene3D" id="3.30.70.100">
    <property type="match status" value="1"/>
</dbReference>
<dbReference type="EMBL" id="RBAK01000001">
    <property type="protein sequence ID" value="RKN51228.1"/>
    <property type="molecule type" value="Genomic_DNA"/>
</dbReference>
<feature type="domain" description="HMA" evidence="2">
    <location>
        <begin position="2"/>
        <end position="67"/>
    </location>
</feature>
<evidence type="ECO:0000256" key="1">
    <source>
        <dbReference type="ARBA" id="ARBA00022723"/>
    </source>
</evidence>
<sequence length="69" mass="6835">MGAKTYKVNGMTCNGCANKVKAGVGAVEGIASVEADSATGQVTVTSDVNIDDATIVTAIQEAGYEAVPA</sequence>
<organism evidence="3 4">
    <name type="scientific">Micromonospora endolithica</name>
    <dbReference type="NCBI Taxonomy" id="230091"/>
    <lineage>
        <taxon>Bacteria</taxon>
        <taxon>Bacillati</taxon>
        <taxon>Actinomycetota</taxon>
        <taxon>Actinomycetes</taxon>
        <taxon>Micromonosporales</taxon>
        <taxon>Micromonosporaceae</taxon>
        <taxon>Micromonospora</taxon>
    </lineage>
</organism>
<evidence type="ECO:0000313" key="4">
    <source>
        <dbReference type="Proteomes" id="UP000281726"/>
    </source>
</evidence>
<dbReference type="SUPFAM" id="SSF55008">
    <property type="entry name" value="HMA, heavy metal-associated domain"/>
    <property type="match status" value="1"/>
</dbReference>
<dbReference type="RefSeq" id="WP_120725533.1">
    <property type="nucleotide sequence ID" value="NZ_RBAK01000001.1"/>
</dbReference>
<gene>
    <name evidence="3" type="ORF">D7223_00435</name>
</gene>
<dbReference type="GO" id="GO:0046872">
    <property type="term" value="F:metal ion binding"/>
    <property type="evidence" value="ECO:0007669"/>
    <property type="project" value="UniProtKB-KW"/>
</dbReference>
<dbReference type="CDD" id="cd00371">
    <property type="entry name" value="HMA"/>
    <property type="match status" value="1"/>
</dbReference>
<dbReference type="InterPro" id="IPR036163">
    <property type="entry name" value="HMA_dom_sf"/>
</dbReference>
<evidence type="ECO:0000313" key="3">
    <source>
        <dbReference type="EMBL" id="RKN51228.1"/>
    </source>
</evidence>
<dbReference type="PROSITE" id="PS01047">
    <property type="entry name" value="HMA_1"/>
    <property type="match status" value="1"/>
</dbReference>
<evidence type="ECO:0000259" key="2">
    <source>
        <dbReference type="PROSITE" id="PS50846"/>
    </source>
</evidence>
<dbReference type="InterPro" id="IPR006121">
    <property type="entry name" value="HMA_dom"/>
</dbReference>